<feature type="domain" description="F-box" evidence="2">
    <location>
        <begin position="397"/>
        <end position="450"/>
    </location>
</feature>
<dbReference type="InterPro" id="IPR036047">
    <property type="entry name" value="F-box-like_dom_sf"/>
</dbReference>
<feature type="coiled-coil region" evidence="1">
    <location>
        <begin position="351"/>
        <end position="388"/>
    </location>
</feature>
<dbReference type="InterPro" id="IPR032675">
    <property type="entry name" value="LRR_dom_sf"/>
</dbReference>
<dbReference type="EMBL" id="JAYKXP010000071">
    <property type="protein sequence ID" value="KAK7031136.1"/>
    <property type="molecule type" value="Genomic_DNA"/>
</dbReference>
<reference evidence="3 4" key="1">
    <citation type="submission" date="2024-01" db="EMBL/GenBank/DDBJ databases">
        <title>A draft genome for a cacao thread blight-causing isolate of Paramarasmius palmivorus.</title>
        <authorList>
            <person name="Baruah I.K."/>
            <person name="Bukari Y."/>
            <person name="Amoako-Attah I."/>
            <person name="Meinhardt L.W."/>
            <person name="Bailey B.A."/>
            <person name="Cohen S.P."/>
        </authorList>
    </citation>
    <scope>NUCLEOTIDE SEQUENCE [LARGE SCALE GENOMIC DNA]</scope>
    <source>
        <strain evidence="3 4">GH-12</strain>
    </source>
</reference>
<dbReference type="InterPro" id="IPR001810">
    <property type="entry name" value="F-box_dom"/>
</dbReference>
<dbReference type="Gene3D" id="1.20.1280.50">
    <property type="match status" value="1"/>
</dbReference>
<dbReference type="Pfam" id="PF12937">
    <property type="entry name" value="F-box-like"/>
    <property type="match status" value="1"/>
</dbReference>
<evidence type="ECO:0000256" key="1">
    <source>
        <dbReference type="SAM" id="Coils"/>
    </source>
</evidence>
<comment type="caution">
    <text evidence="3">The sequence shown here is derived from an EMBL/GenBank/DDBJ whole genome shotgun (WGS) entry which is preliminary data.</text>
</comment>
<dbReference type="Gene3D" id="3.80.10.10">
    <property type="entry name" value="Ribonuclease Inhibitor"/>
    <property type="match status" value="2"/>
</dbReference>
<name>A0AAW0BWI8_9AGAR</name>
<keyword evidence="1" id="KW-0175">Coiled coil</keyword>
<evidence type="ECO:0000313" key="3">
    <source>
        <dbReference type="EMBL" id="KAK7031136.1"/>
    </source>
</evidence>
<sequence length="847" mass="97685">MPYLEYLRIERYQPEYPQAISRNEMETSLPKISTPRLCELTVKGRVWRDLMRLDTSALTVFSTDTPDVVTILGVLQRSPKLEILNLRYPDSMYFADPRMTTMIQMTTSRIRSLQVELREDSEPSFLFDFLHLPSLTLLKVSGVYEFSWPEASEAIAQSLVNLLRRSQPPLVTLDNQRMNLSSVQLRDIMELCPSITTLCLGSCDFYFHGQLVSTISLPLLTVPVSTPPLLPNLSNLTFYDVGHIDFDELVMMLESRQNWRRPGETEQEQRFKSELTCYNLTEDQQKHLAGLSNERMTVTVNGLPIELCAECHSSFPASNDFVFDKILKHIRRKSPNGFCHTHELQIFEPLAKEAEDKLSSYDLALDQLRDTLERLERQRRDLWMLKEQLRGLIKPSIRRLPTEVSLHIFPLCKEPEWGPSQCDASLILSHVCAPWRSMIFSEPSLWTDIFVGFGLRDNDAAAQRILAFTQFCLDKSRARPLYVEFETPNRGDYRSLGYRNSDNKWVLYPKGLHRPCLEEVCRHSNRWKHATLRIHGCDSLDFADTMPCLEFLQIERADRRHDDDPETTRSFPKISITPRLRELTIKDRAESDLMRLDTSALTIFSTDTLDVNIILDALRRSPKLEILDLRPPRTTYSDISFFADPRTTMMTCNIHTLEVYGDNVPDALFDFLHLPSLTFLRLSGDYGFRLDSLSFVNLLRRSRPPLVTLDIRSMSFSSNELGDVMELCPSITTLCLGACCDYPIFERRVSTLSLPLLTVPVSTPPLLPNLSDLTFYDVMYMNIDMLVMMLESRQNWSRPGETEQEQHFVFELNGSNSWLRENENDEKRLVGLSNEKMTVTVSRSRGG</sequence>
<protein>
    <recommendedName>
        <fullName evidence="2">F-box domain-containing protein</fullName>
    </recommendedName>
</protein>
<evidence type="ECO:0000313" key="4">
    <source>
        <dbReference type="Proteomes" id="UP001383192"/>
    </source>
</evidence>
<keyword evidence="4" id="KW-1185">Reference proteome</keyword>
<organism evidence="3 4">
    <name type="scientific">Paramarasmius palmivorus</name>
    <dbReference type="NCBI Taxonomy" id="297713"/>
    <lineage>
        <taxon>Eukaryota</taxon>
        <taxon>Fungi</taxon>
        <taxon>Dikarya</taxon>
        <taxon>Basidiomycota</taxon>
        <taxon>Agaricomycotina</taxon>
        <taxon>Agaricomycetes</taxon>
        <taxon>Agaricomycetidae</taxon>
        <taxon>Agaricales</taxon>
        <taxon>Marasmiineae</taxon>
        <taxon>Marasmiaceae</taxon>
        <taxon>Paramarasmius</taxon>
    </lineage>
</organism>
<dbReference type="Proteomes" id="UP001383192">
    <property type="component" value="Unassembled WGS sequence"/>
</dbReference>
<dbReference type="SUPFAM" id="SSF52047">
    <property type="entry name" value="RNI-like"/>
    <property type="match status" value="2"/>
</dbReference>
<evidence type="ECO:0000259" key="2">
    <source>
        <dbReference type="Pfam" id="PF12937"/>
    </source>
</evidence>
<proteinExistence type="predicted"/>
<gene>
    <name evidence="3" type="ORF">VNI00_013744</name>
</gene>
<accession>A0AAW0BWI8</accession>
<dbReference type="AlphaFoldDB" id="A0AAW0BWI8"/>
<dbReference type="SUPFAM" id="SSF81383">
    <property type="entry name" value="F-box domain"/>
    <property type="match status" value="1"/>
</dbReference>